<dbReference type="Proteomes" id="UP001141422">
    <property type="component" value="Unassembled WGS sequence"/>
</dbReference>
<dbReference type="EMBL" id="JAPTGB010000007">
    <property type="protein sequence ID" value="MCZ0860473.1"/>
    <property type="molecule type" value="Genomic_DNA"/>
</dbReference>
<evidence type="ECO:0000313" key="3">
    <source>
        <dbReference type="EMBL" id="MCZ0860473.1"/>
    </source>
</evidence>
<comment type="caution">
    <text evidence="3">The sequence shown here is derived from an EMBL/GenBank/DDBJ whole genome shotgun (WGS) entry which is preliminary data.</text>
</comment>
<feature type="transmembrane region" description="Helical" evidence="2">
    <location>
        <begin position="851"/>
        <end position="869"/>
    </location>
</feature>
<evidence type="ECO:0008006" key="5">
    <source>
        <dbReference type="Google" id="ProtNLM"/>
    </source>
</evidence>
<feature type="compositionally biased region" description="Polar residues" evidence="1">
    <location>
        <begin position="88"/>
        <end position="99"/>
    </location>
</feature>
<gene>
    <name evidence="3" type="ORF">O0S10_04410</name>
</gene>
<sequence length="871" mass="92181">MPTAETPTMSTTTVPTQQPTETARESEPGEQKFPEQKQYAEEGKSSLPESIEDIHILFKKRETIPEQVLEKTATKAATSTNPEEEETQPVSEPSPQYLSGGTPDHYPLTSGDARTVYPGSTAFVYEKIKIKITETTYATSLSYMSGSANPTALNIIPADANGVINLLDVSVGGYTGAYRIYNGSEWTGGYLYIWQPDLILRAEYAGSTDSVDGKAVSKSSSIHYIIDSPKVGPSGIGAKAQIIITTPVGGQTTMLGAVSLADIDINSVRVTTPDISLADSSLRGGTYTSRAEWITPQVFANYAKKSNTVTYYLGSSTGITLTAGSESVVRSNPFTVTVSGLPNTPYLISLDAGRSPTPQLIAGQPGVVRGSEDPKVTIGGGEKSVLRPDGASGDPNSWGVVTTDASGKRVVQYSTSPVNGKPVEEGSYTVRINDIVDYGTAAGKGSDYDRVSIRITVGGMSMTASDSKNTYYLGEEIRLSGTNTDSDTTYLFLTGPNLNSNGVSLATLASGELTKVPVRSDHTWEYRWDTSSTGLDTGTYTIYAVSTMNDKSHLSGTQYATYSVQLKQPGLSTSASSFAAAKGDTVHITGTVTGSPSSVAIFIFGSNYYERRTVSVNDGKYDYKMAIPESMSAGEYFVVVEHPMNDGRFGVQEIHQDGKTILAMVAPGGGTQSSFVVDGAGRLQGSQAANALVKMLASPYIDDLYTTLTLTVQTPYIGIDPVGTRYLGESFVVSGRTNLAPQDTLLVEVVPVSFVPSGKNDPVTSYGTSGSVAIVKSTPDNVWSFSVDGSKLSADTYTVKVSGVSVSTSSSATFDVVPKPTETPTPEPTETNPVTTVPTTIPPTPTESPSVVFWFAGLIVCGAAMLGTLRR</sequence>
<protein>
    <recommendedName>
        <fullName evidence="5">Bacterial Ig-like domain-containing protein</fullName>
    </recommendedName>
</protein>
<evidence type="ECO:0000256" key="1">
    <source>
        <dbReference type="SAM" id="MobiDB-lite"/>
    </source>
</evidence>
<feature type="compositionally biased region" description="Basic and acidic residues" evidence="1">
    <location>
        <begin position="52"/>
        <end position="73"/>
    </location>
</feature>
<organism evidence="3 4">
    <name type="scientific">Methanocorpusculum petauri</name>
    <dbReference type="NCBI Taxonomy" id="3002863"/>
    <lineage>
        <taxon>Archaea</taxon>
        <taxon>Methanobacteriati</taxon>
        <taxon>Methanobacteriota</taxon>
        <taxon>Stenosarchaea group</taxon>
        <taxon>Methanomicrobia</taxon>
        <taxon>Methanomicrobiales</taxon>
        <taxon>Methanocorpusculaceae</taxon>
        <taxon>Methanocorpusculum</taxon>
    </lineage>
</organism>
<feature type="compositionally biased region" description="Low complexity" evidence="1">
    <location>
        <begin position="1"/>
        <end position="21"/>
    </location>
</feature>
<keyword evidence="2" id="KW-0472">Membrane</keyword>
<evidence type="ECO:0000313" key="4">
    <source>
        <dbReference type="Proteomes" id="UP001141422"/>
    </source>
</evidence>
<accession>A0ABT4IFH1</accession>
<keyword evidence="2" id="KW-0812">Transmembrane</keyword>
<keyword evidence="2" id="KW-1133">Transmembrane helix</keyword>
<proteinExistence type="predicted"/>
<keyword evidence="4" id="KW-1185">Reference proteome</keyword>
<feature type="region of interest" description="Disordered" evidence="1">
    <location>
        <begin position="1"/>
        <end position="103"/>
    </location>
</feature>
<feature type="region of interest" description="Disordered" evidence="1">
    <location>
        <begin position="814"/>
        <end position="843"/>
    </location>
</feature>
<name>A0ABT4IFH1_9EURY</name>
<feature type="compositionally biased region" description="Basic and acidic residues" evidence="1">
    <location>
        <begin position="22"/>
        <end position="44"/>
    </location>
</feature>
<dbReference type="RefSeq" id="WP_268924687.1">
    <property type="nucleotide sequence ID" value="NZ_JAPTGB010000007.1"/>
</dbReference>
<reference evidence="3" key="1">
    <citation type="submission" date="2022-12" db="EMBL/GenBank/DDBJ databases">
        <title>Isolation and characterisation of novel Methanocorpusculum spp. from native Australian herbivores indicates the genus is ancestrally host-associated.</title>
        <authorList>
            <person name="Volmer J.G."/>
            <person name="Soo R.M."/>
            <person name="Evans P.N."/>
            <person name="Hoedt E.C."/>
            <person name="Astorga Alsina A.L."/>
            <person name="Woodcroft B.J."/>
            <person name="Tyson G.W."/>
            <person name="Hugenholtz P."/>
            <person name="Morrison M."/>
        </authorList>
    </citation>
    <scope>NUCLEOTIDE SEQUENCE</scope>
    <source>
        <strain evidence="3">MG</strain>
    </source>
</reference>
<feature type="compositionally biased region" description="Low complexity" evidence="1">
    <location>
        <begin position="828"/>
        <end position="839"/>
    </location>
</feature>
<evidence type="ECO:0000256" key="2">
    <source>
        <dbReference type="SAM" id="Phobius"/>
    </source>
</evidence>